<dbReference type="InterPro" id="IPR042096">
    <property type="entry name" value="Dihydro-acid_dehy_C"/>
</dbReference>
<keyword evidence="3" id="KW-0479">Metal-binding</keyword>
<evidence type="ECO:0000259" key="9">
    <source>
        <dbReference type="Pfam" id="PF24877"/>
    </source>
</evidence>
<dbReference type="InterPro" id="IPR000581">
    <property type="entry name" value="ILV_EDD_N"/>
</dbReference>
<name>A0ABV9ADQ7_9ACTN</name>
<dbReference type="SUPFAM" id="SSF52016">
    <property type="entry name" value="LeuD/IlvD-like"/>
    <property type="match status" value="1"/>
</dbReference>
<dbReference type="Gene3D" id="3.50.30.80">
    <property type="entry name" value="IlvD/EDD C-terminal domain-like"/>
    <property type="match status" value="1"/>
</dbReference>
<dbReference type="NCBIfam" id="NF009560">
    <property type="entry name" value="PRK13017.1"/>
    <property type="match status" value="1"/>
</dbReference>
<dbReference type="GO" id="GO:0016829">
    <property type="term" value="F:lyase activity"/>
    <property type="evidence" value="ECO:0007669"/>
    <property type="project" value="UniProtKB-KW"/>
</dbReference>
<dbReference type="NCBIfam" id="NF004784">
    <property type="entry name" value="PRK06131.1"/>
    <property type="match status" value="1"/>
</dbReference>
<reference evidence="11" key="1">
    <citation type="journal article" date="2019" name="Int. J. Syst. Evol. Microbiol.">
        <title>The Global Catalogue of Microorganisms (GCM) 10K type strain sequencing project: providing services to taxonomists for standard genome sequencing and annotation.</title>
        <authorList>
            <consortium name="The Broad Institute Genomics Platform"/>
            <consortium name="The Broad Institute Genome Sequencing Center for Infectious Disease"/>
            <person name="Wu L."/>
            <person name="Ma J."/>
        </authorList>
    </citation>
    <scope>NUCLEOTIDE SEQUENCE [LARGE SCALE GENOMIC DNA]</scope>
    <source>
        <strain evidence="11">CGMCC 4.7357</strain>
    </source>
</reference>
<feature type="domain" description="Dihydroxy-acid/6-phosphogluconate dehydratase N-terminal" evidence="8">
    <location>
        <begin position="42"/>
        <end position="351"/>
    </location>
</feature>
<keyword evidence="11" id="KW-1185">Reference proteome</keyword>
<keyword evidence="5" id="KW-0411">Iron-sulfur</keyword>
<sequence>MSNHEATGRRSAAWFAAEGRNGFIHRSWMRNQGFGPEVFDGRPVIGIGNSWSELTPCNAHLRDVAEAVKRGVWEAGGLPLEFPVMSLGETLMRPTTMLFRNLMAMEVEETLRANPLDGVVLLSGCDKTTPAMLMGAASVDIPALMVTGGPMLNGKFRGRDIGSGTAVWKLSEEMRAGKLTAADLREAEGCMSRSRGHCMTMGTASTMACIAEGLGMQMSGGAAIPAVDARRYALAQASGRQAVQLVEQDLRPSRVLTREAFENAIRVNAALGGSTNAVVHLLALAGRVDVPLQLADFDRLTAEVPVLADMMPSGRFLMEDFYYAGGLPVVMRELGELIHGEAITVTGRSIGAEIADAECYNREVIGTMSEPFMPPGAGTAVLHGTLCPDGAVIKVSAADENLLRHRGKALVFDRIEDYNAVVDDPGLPVDPSTVIVVRNAGPKGYPGFPEVGNVPVPKSLLEAGVEDVVRISDARMSGTGYGTCVLHVAPESAVGGPLALVRTGDVIELDVPARRLDLCVDEGELAARAEELRAAGDSAGTEGRRRGWEKLYTEHVMQADRGADLDFLTGGSGDQVPRHSH</sequence>
<dbReference type="Pfam" id="PF00920">
    <property type="entry name" value="ILVD_EDD_N"/>
    <property type="match status" value="1"/>
</dbReference>
<accession>A0ABV9ADQ7</accession>
<dbReference type="InterPro" id="IPR037237">
    <property type="entry name" value="IlvD/EDD_N"/>
</dbReference>
<dbReference type="PROSITE" id="PS00886">
    <property type="entry name" value="ILVD_EDD_1"/>
    <property type="match status" value="1"/>
</dbReference>
<gene>
    <name evidence="10" type="ORF">ACFPA8_23860</name>
</gene>
<keyword evidence="4" id="KW-0408">Iron</keyword>
<evidence type="ECO:0000256" key="2">
    <source>
        <dbReference type="ARBA" id="ARBA00022714"/>
    </source>
</evidence>
<evidence type="ECO:0000256" key="3">
    <source>
        <dbReference type="ARBA" id="ARBA00022723"/>
    </source>
</evidence>
<evidence type="ECO:0000259" key="8">
    <source>
        <dbReference type="Pfam" id="PF00920"/>
    </source>
</evidence>
<evidence type="ECO:0000313" key="10">
    <source>
        <dbReference type="EMBL" id="MFC4497169.1"/>
    </source>
</evidence>
<keyword evidence="7" id="KW-0028">Amino-acid biosynthesis</keyword>
<dbReference type="PANTHER" id="PTHR43183">
    <property type="entry name" value="HYPOTHETICAL DIHYDROXYACID DEHYDRATASE (EUROFUNG)-RELATED"/>
    <property type="match status" value="1"/>
</dbReference>
<dbReference type="Proteomes" id="UP001595997">
    <property type="component" value="Unassembled WGS sequence"/>
</dbReference>
<keyword evidence="6 10" id="KW-0456">Lyase</keyword>
<evidence type="ECO:0000256" key="4">
    <source>
        <dbReference type="ARBA" id="ARBA00023004"/>
    </source>
</evidence>
<organism evidence="10 11">
    <name type="scientific">Streptomyces ovatisporus</name>
    <dbReference type="NCBI Taxonomy" id="1128682"/>
    <lineage>
        <taxon>Bacteria</taxon>
        <taxon>Bacillati</taxon>
        <taxon>Actinomycetota</taxon>
        <taxon>Actinomycetes</taxon>
        <taxon>Kitasatosporales</taxon>
        <taxon>Streptomycetaceae</taxon>
        <taxon>Streptomyces</taxon>
    </lineage>
</organism>
<dbReference type="RefSeq" id="WP_386451690.1">
    <property type="nucleotide sequence ID" value="NZ_JBHSFH010000014.1"/>
</dbReference>
<dbReference type="EC" id="4.2.1.-" evidence="10"/>
<dbReference type="InterPro" id="IPR056740">
    <property type="entry name" value="ILV_EDD_C"/>
</dbReference>
<evidence type="ECO:0000256" key="7">
    <source>
        <dbReference type="ARBA" id="ARBA00023304"/>
    </source>
</evidence>
<comment type="similarity">
    <text evidence="1">Belongs to the IlvD/Edd family.</text>
</comment>
<dbReference type="PANTHER" id="PTHR43183:SF1">
    <property type="entry name" value="HYPOTHETICAL DIHYDROXY-ACID DEHYDRATASE (EUROFUNG)-RELATED"/>
    <property type="match status" value="1"/>
</dbReference>
<evidence type="ECO:0000256" key="1">
    <source>
        <dbReference type="ARBA" id="ARBA00006486"/>
    </source>
</evidence>
<dbReference type="InterPro" id="IPR052352">
    <property type="entry name" value="Sugar_Degrad_Dehydratases"/>
</dbReference>
<dbReference type="EMBL" id="JBHSFH010000014">
    <property type="protein sequence ID" value="MFC4497169.1"/>
    <property type="molecule type" value="Genomic_DNA"/>
</dbReference>
<comment type="caution">
    <text evidence="10">The sequence shown here is derived from an EMBL/GenBank/DDBJ whole genome shotgun (WGS) entry which is preliminary data.</text>
</comment>
<dbReference type="SUPFAM" id="SSF143975">
    <property type="entry name" value="IlvD/EDD N-terminal domain-like"/>
    <property type="match status" value="1"/>
</dbReference>
<keyword evidence="7" id="KW-0100">Branched-chain amino acid biosynthesis</keyword>
<dbReference type="Pfam" id="PF24877">
    <property type="entry name" value="ILV_EDD_C"/>
    <property type="match status" value="1"/>
</dbReference>
<evidence type="ECO:0000313" key="11">
    <source>
        <dbReference type="Proteomes" id="UP001595997"/>
    </source>
</evidence>
<proteinExistence type="inferred from homology"/>
<evidence type="ECO:0000256" key="5">
    <source>
        <dbReference type="ARBA" id="ARBA00023014"/>
    </source>
</evidence>
<protein>
    <submittedName>
        <fullName evidence="10">IlvD/Edd family dehydratase</fullName>
        <ecNumber evidence="10">4.2.1.-</ecNumber>
    </submittedName>
</protein>
<keyword evidence="2" id="KW-0001">2Fe-2S</keyword>
<evidence type="ECO:0000256" key="6">
    <source>
        <dbReference type="ARBA" id="ARBA00023239"/>
    </source>
</evidence>
<feature type="domain" description="Dihydroxy-acid/6-phosphogluconate dehydratase C-terminal" evidence="9">
    <location>
        <begin position="363"/>
        <end position="563"/>
    </location>
</feature>
<dbReference type="InterPro" id="IPR020558">
    <property type="entry name" value="DiOHA_6PGluconate_deHydtase_CS"/>
</dbReference>